<dbReference type="SUPFAM" id="SSF52540">
    <property type="entry name" value="P-loop containing nucleoside triphosphate hydrolases"/>
    <property type="match status" value="1"/>
</dbReference>
<organism evidence="1">
    <name type="scientific">Desulfatirhabdium butyrativorans</name>
    <dbReference type="NCBI Taxonomy" id="340467"/>
    <lineage>
        <taxon>Bacteria</taxon>
        <taxon>Pseudomonadati</taxon>
        <taxon>Thermodesulfobacteriota</taxon>
        <taxon>Desulfobacteria</taxon>
        <taxon>Desulfobacterales</taxon>
        <taxon>Desulfatirhabdiaceae</taxon>
        <taxon>Desulfatirhabdium</taxon>
    </lineage>
</organism>
<dbReference type="AlphaFoldDB" id="A0A7C4RSN9"/>
<proteinExistence type="predicted"/>
<dbReference type="InterPro" id="IPR027417">
    <property type="entry name" value="P-loop_NTPase"/>
</dbReference>
<accession>A0A7C4RSN9</accession>
<reference evidence="1" key="1">
    <citation type="journal article" date="2020" name="mSystems">
        <title>Genome- and Community-Level Interaction Insights into Carbon Utilization and Element Cycling Functions of Hydrothermarchaeota in Hydrothermal Sediment.</title>
        <authorList>
            <person name="Zhou Z."/>
            <person name="Liu Y."/>
            <person name="Xu W."/>
            <person name="Pan J."/>
            <person name="Luo Z.H."/>
            <person name="Li M."/>
        </authorList>
    </citation>
    <scope>NUCLEOTIDE SEQUENCE [LARGE SCALE GENOMIC DNA]</scope>
    <source>
        <strain evidence="1">SpSt-477</strain>
    </source>
</reference>
<protein>
    <submittedName>
        <fullName evidence="1">Cobalamin biosynthesis protein CbiA</fullName>
    </submittedName>
</protein>
<comment type="caution">
    <text evidence="1">The sequence shown here is derived from an EMBL/GenBank/DDBJ whole genome shotgun (WGS) entry which is preliminary data.</text>
</comment>
<sequence>MQELHQNRDPSSDRPTEIALEGLVVICGNYGSGKSEVSINLAASKRSNGYTVRLADLDLVNPYFRSREARAVLEALGIEVILPDLKYFHADLPILSRNVAGMIKGGTSLNILDVGGDDVGARVLSALGDAFVGQPVSVLQVVNPNRPQTRTMEGVGRIRAGIEAASRLKVTGWVGNANLIDETDVETILEGYEFLQELSKASGLPIAFITAPEDLRADDALKRVDVPILSIRRQLVPPWKPSARLGVGLKPLFSEKG</sequence>
<name>A0A7C4RSN9_9BACT</name>
<evidence type="ECO:0000313" key="1">
    <source>
        <dbReference type="EMBL" id="HGU33257.1"/>
    </source>
</evidence>
<dbReference type="EMBL" id="DSUH01000242">
    <property type="protein sequence ID" value="HGU33257.1"/>
    <property type="molecule type" value="Genomic_DNA"/>
</dbReference>
<gene>
    <name evidence="1" type="ORF">ENS29_10435</name>
</gene>